<organism evidence="1 2">
    <name type="scientific">Romanomermis culicivorax</name>
    <name type="common">Nematode worm</name>
    <dbReference type="NCBI Taxonomy" id="13658"/>
    <lineage>
        <taxon>Eukaryota</taxon>
        <taxon>Metazoa</taxon>
        <taxon>Ecdysozoa</taxon>
        <taxon>Nematoda</taxon>
        <taxon>Enoplea</taxon>
        <taxon>Dorylaimia</taxon>
        <taxon>Mermithida</taxon>
        <taxon>Mermithoidea</taxon>
        <taxon>Mermithidae</taxon>
        <taxon>Romanomermis</taxon>
    </lineage>
</organism>
<proteinExistence type="predicted"/>
<protein>
    <submittedName>
        <fullName evidence="2">Uncharacterized protein</fullName>
    </submittedName>
</protein>
<dbReference type="Proteomes" id="UP000887565">
    <property type="component" value="Unplaced"/>
</dbReference>
<evidence type="ECO:0000313" key="2">
    <source>
        <dbReference type="WBParaSite" id="nRc.2.0.1.t18204-RA"/>
    </source>
</evidence>
<sequence>MFGRSEKCKSMKLIRLLVQVQSLNNRALALGYFRTTDESTRISGLLVGGWRLCLCLLVDALSGLTSSVVGPAPEVPPFDTLS</sequence>
<accession>A0A915IVH8</accession>
<evidence type="ECO:0000313" key="1">
    <source>
        <dbReference type="Proteomes" id="UP000887565"/>
    </source>
</evidence>
<dbReference type="AlphaFoldDB" id="A0A915IVH8"/>
<name>A0A915IVH8_ROMCU</name>
<keyword evidence="1" id="KW-1185">Reference proteome</keyword>
<reference evidence="2" key="1">
    <citation type="submission" date="2022-11" db="UniProtKB">
        <authorList>
            <consortium name="WormBaseParasite"/>
        </authorList>
    </citation>
    <scope>IDENTIFICATION</scope>
</reference>
<dbReference type="WBParaSite" id="nRc.2.0.1.t18204-RA">
    <property type="protein sequence ID" value="nRc.2.0.1.t18204-RA"/>
    <property type="gene ID" value="nRc.2.0.1.g18204"/>
</dbReference>